<gene>
    <name evidence="1" type="ORF">LCMiAC02_01330</name>
</gene>
<organism evidence="1">
    <name type="scientific">Mimivirus LCMiAC02</name>
    <dbReference type="NCBI Taxonomy" id="2506609"/>
    <lineage>
        <taxon>Viruses</taxon>
        <taxon>Varidnaviria</taxon>
        <taxon>Bamfordvirae</taxon>
        <taxon>Nucleocytoviricota</taxon>
        <taxon>Megaviricetes</taxon>
        <taxon>Imitervirales</taxon>
        <taxon>Mimiviridae</taxon>
        <taxon>Klosneuvirinae</taxon>
    </lineage>
</organism>
<reference evidence="1" key="1">
    <citation type="journal article" date="2019" name="MBio">
        <title>Virus Genomes from Deep Sea Sediments Expand the Ocean Megavirome and Support Independent Origins of Viral Gigantism.</title>
        <authorList>
            <person name="Backstrom D."/>
            <person name="Yutin N."/>
            <person name="Jorgensen S.L."/>
            <person name="Dharamshi J."/>
            <person name="Homa F."/>
            <person name="Zaremba-Niedwiedzka K."/>
            <person name="Spang A."/>
            <person name="Wolf Y.I."/>
            <person name="Koonin E.V."/>
            <person name="Ettema T.J."/>
        </authorList>
    </citation>
    <scope>NUCLEOTIDE SEQUENCE</scope>
</reference>
<dbReference type="EMBL" id="MK500407">
    <property type="protein sequence ID" value="QBK89040.1"/>
    <property type="molecule type" value="Genomic_DNA"/>
</dbReference>
<protein>
    <submittedName>
        <fullName evidence="1">Uncharacterized protein</fullName>
    </submittedName>
</protein>
<accession>A0A481Z1C2</accession>
<evidence type="ECO:0000313" key="1">
    <source>
        <dbReference type="EMBL" id="QBK89040.1"/>
    </source>
</evidence>
<name>A0A481Z1C2_9VIRU</name>
<proteinExistence type="predicted"/>
<sequence length="96" mass="10559">MNNLSVDLSDLPSDLWNELPLNVWPDLTKMWSKMDKSILGQMICPVCGVCGCICTNSEMWGGEDRSGLAQDTCPKCGAHGMDCSNYIKAEKTDVEL</sequence>